<evidence type="ECO:0000313" key="4">
    <source>
        <dbReference type="Proteomes" id="UP000269721"/>
    </source>
</evidence>
<reference evidence="4" key="1">
    <citation type="journal article" date="2018" name="Nat. Microbiol.">
        <title>Leveraging single-cell genomics to expand the fungal tree of life.</title>
        <authorList>
            <person name="Ahrendt S.R."/>
            <person name="Quandt C.A."/>
            <person name="Ciobanu D."/>
            <person name="Clum A."/>
            <person name="Salamov A."/>
            <person name="Andreopoulos B."/>
            <person name="Cheng J.F."/>
            <person name="Woyke T."/>
            <person name="Pelin A."/>
            <person name="Henrissat B."/>
            <person name="Reynolds N.K."/>
            <person name="Benny G.L."/>
            <person name="Smith M.E."/>
            <person name="James T.Y."/>
            <person name="Grigoriev I.V."/>
        </authorList>
    </citation>
    <scope>NUCLEOTIDE SEQUENCE [LARGE SCALE GENOMIC DNA]</scope>
</reference>
<protein>
    <submittedName>
        <fullName evidence="3">Programmed cell death protein 2</fullName>
    </submittedName>
</protein>
<feature type="domain" description="Programmed cell death protein 2 C-terminal" evidence="2">
    <location>
        <begin position="433"/>
        <end position="561"/>
    </location>
</feature>
<evidence type="ECO:0000313" key="3">
    <source>
        <dbReference type="EMBL" id="RKO91104.1"/>
    </source>
</evidence>
<accession>A0A4P9WES0</accession>
<dbReference type="OrthoDB" id="443682at2759"/>
<feature type="region of interest" description="Disordered" evidence="1">
    <location>
        <begin position="253"/>
        <end position="279"/>
    </location>
</feature>
<feature type="region of interest" description="Disordered" evidence="1">
    <location>
        <begin position="93"/>
        <end position="155"/>
    </location>
</feature>
<dbReference type="AlphaFoldDB" id="A0A4P9WES0"/>
<proteinExistence type="predicted"/>
<sequence>MASSNSSAASQVQLGYPCEEMDPSFDTDPYLDKIGGSPVWFDRAVLPPAHCAACESCGAPLYLVSQILAQRPGAPHDRVFYVLGCNSRRCTAASGRPYTPKPKRGPKSKPAAATPQAPVTPAATGSGADVSGQPAKGKKKGAKYVHGKPARSAPNVMWKPDTVETIGAVVNVLEESAPDTLTGFGAPASVGPPAFGAPVFGAPAFGGTPAFGVPSFGGAPAFGAPSFGGAPAFSGPPASCGAPAFGAPTTFGSPAFGVPSPASSSSPSTPPPSTPDSRDDIEYLLALRDKKYAWFEESDDEPAPAEVPVSTPVKAPAKQLNVRAPEYIPTSASASPSLEEMMESKLKITEDAVVPDTPLQATWKALPVFPPTPLEFAPEPEEVESYDYEMRLFEKYKRAERAASGGGGDDDESGEAGWAAEGYEKMRIKGVSKTFKKFQKVVQEEPEQCIRYAPHTTPIFYTTDPISDTLSKTGPPPCPRCTGPRSFEFQLMPKVLSLLPTEEHARSKNSHKMQNPSDAVSFFDRFAVGMDWGTVMVYSCANDCEGSAAGVTYCEEHVAVQVESLV</sequence>
<name>A0A4P9WES0_9FUNG</name>
<feature type="compositionally biased region" description="Basic residues" evidence="1">
    <location>
        <begin position="136"/>
        <end position="149"/>
    </location>
</feature>
<dbReference type="PANTHER" id="PTHR46421">
    <property type="entry name" value="PROGRAMMED CELL DEATH PROTEIN 2-LIKE"/>
    <property type="match status" value="1"/>
</dbReference>
<keyword evidence="4" id="KW-1185">Reference proteome</keyword>
<dbReference type="Proteomes" id="UP000269721">
    <property type="component" value="Unassembled WGS sequence"/>
</dbReference>
<gene>
    <name evidence="3" type="ORF">BDK51DRAFT_30707</name>
</gene>
<feature type="compositionally biased region" description="Low complexity" evidence="1">
    <location>
        <begin position="110"/>
        <end position="124"/>
    </location>
</feature>
<dbReference type="PANTHER" id="PTHR46421:SF1">
    <property type="entry name" value="PROGRAMMED CELL DEATH PROTEIN 2-LIKE"/>
    <property type="match status" value="1"/>
</dbReference>
<evidence type="ECO:0000259" key="2">
    <source>
        <dbReference type="Pfam" id="PF04194"/>
    </source>
</evidence>
<organism evidence="3 4">
    <name type="scientific">Blyttiomyces helicus</name>
    <dbReference type="NCBI Taxonomy" id="388810"/>
    <lineage>
        <taxon>Eukaryota</taxon>
        <taxon>Fungi</taxon>
        <taxon>Fungi incertae sedis</taxon>
        <taxon>Chytridiomycota</taxon>
        <taxon>Chytridiomycota incertae sedis</taxon>
        <taxon>Chytridiomycetes</taxon>
        <taxon>Chytridiomycetes incertae sedis</taxon>
        <taxon>Blyttiomyces</taxon>
    </lineage>
</organism>
<dbReference type="GO" id="GO:0005737">
    <property type="term" value="C:cytoplasm"/>
    <property type="evidence" value="ECO:0007669"/>
    <property type="project" value="InterPro"/>
</dbReference>
<evidence type="ECO:0000256" key="1">
    <source>
        <dbReference type="SAM" id="MobiDB-lite"/>
    </source>
</evidence>
<dbReference type="Pfam" id="PF04194">
    <property type="entry name" value="PDCD2_C"/>
    <property type="match status" value="1"/>
</dbReference>
<dbReference type="InterPro" id="IPR052815">
    <property type="entry name" value="PDCD2-like_regulator"/>
</dbReference>
<dbReference type="InterPro" id="IPR007320">
    <property type="entry name" value="PDCD2_C"/>
</dbReference>
<dbReference type="EMBL" id="KZ995229">
    <property type="protein sequence ID" value="RKO91104.1"/>
    <property type="molecule type" value="Genomic_DNA"/>
</dbReference>